<name>A0ACB1B7U6_MELEN</name>
<evidence type="ECO:0000313" key="2">
    <source>
        <dbReference type="Proteomes" id="UP001497535"/>
    </source>
</evidence>
<protein>
    <submittedName>
        <fullName evidence="1">Uncharacterized protein</fullName>
    </submittedName>
</protein>
<dbReference type="EMBL" id="CAVMJV010000179">
    <property type="protein sequence ID" value="CAK5121169.1"/>
    <property type="molecule type" value="Genomic_DNA"/>
</dbReference>
<proteinExistence type="predicted"/>
<gene>
    <name evidence="1" type="ORF">MENTE1834_LOCUS46967</name>
</gene>
<reference evidence="1" key="1">
    <citation type="submission" date="2023-11" db="EMBL/GenBank/DDBJ databases">
        <authorList>
            <person name="Poullet M."/>
        </authorList>
    </citation>
    <scope>NUCLEOTIDE SEQUENCE</scope>
    <source>
        <strain evidence="1">E1834</strain>
    </source>
</reference>
<organism evidence="1 2">
    <name type="scientific">Meloidogyne enterolobii</name>
    <name type="common">Root-knot nematode worm</name>
    <name type="synonym">Meloidogyne mayaguensis</name>
    <dbReference type="NCBI Taxonomy" id="390850"/>
    <lineage>
        <taxon>Eukaryota</taxon>
        <taxon>Metazoa</taxon>
        <taxon>Ecdysozoa</taxon>
        <taxon>Nematoda</taxon>
        <taxon>Chromadorea</taxon>
        <taxon>Rhabditida</taxon>
        <taxon>Tylenchina</taxon>
        <taxon>Tylenchomorpha</taxon>
        <taxon>Tylenchoidea</taxon>
        <taxon>Meloidogynidae</taxon>
        <taxon>Meloidogyninae</taxon>
        <taxon>Meloidogyne</taxon>
    </lineage>
</organism>
<keyword evidence="2" id="KW-1185">Reference proteome</keyword>
<sequence>MAYIYVPIFRNDRHTSVRYFWAPTIIYLIDWLLYYTTIHLRYPKEQTDKAIRLSYIFFTDLFLSFFFTILFIICAVTMGNDFENIFFIILIIFYGCYSLMLSLIYLRNMEGSFNFKLPTSIKVNFKINFKSEEEENKVIGEKLKEGDEKKEENGVENK</sequence>
<evidence type="ECO:0000313" key="1">
    <source>
        <dbReference type="EMBL" id="CAK5121169.1"/>
    </source>
</evidence>
<comment type="caution">
    <text evidence="1">The sequence shown here is derived from an EMBL/GenBank/DDBJ whole genome shotgun (WGS) entry which is preliminary data.</text>
</comment>
<dbReference type="Proteomes" id="UP001497535">
    <property type="component" value="Unassembled WGS sequence"/>
</dbReference>
<accession>A0ACB1B7U6</accession>